<dbReference type="EMBL" id="AGNK02001989">
    <property type="status" value="NOT_ANNOTATED_CDS"/>
    <property type="molecule type" value="Genomic_DNA"/>
</dbReference>
<keyword evidence="2" id="KW-1185">Reference proteome</keyword>
<protein>
    <submittedName>
        <fullName evidence="1">Uncharacterized protein</fullName>
    </submittedName>
</protein>
<evidence type="ECO:0000313" key="1">
    <source>
        <dbReference type="EnsemblPlants" id="KQL16474"/>
    </source>
</evidence>
<sequence length="31" mass="3704">MNQIIMYHIFPVNKFEEWKNSTQDLALAGQH</sequence>
<reference evidence="1" key="2">
    <citation type="submission" date="2018-08" db="UniProtKB">
        <authorList>
            <consortium name="EnsemblPlants"/>
        </authorList>
    </citation>
    <scope>IDENTIFICATION</scope>
    <source>
        <strain evidence="1">Yugu1</strain>
    </source>
</reference>
<dbReference type="EnsemblPlants" id="KQL16474">
    <property type="protein sequence ID" value="KQL16474"/>
    <property type="gene ID" value="SETIT_025792mg"/>
</dbReference>
<name>K3ZGU0_SETIT</name>
<dbReference type="AlphaFoldDB" id="K3ZGU0"/>
<proteinExistence type="predicted"/>
<dbReference type="HOGENOM" id="CLU_3400089_0_0_1"/>
<organism evidence="1 2">
    <name type="scientific">Setaria italica</name>
    <name type="common">Foxtail millet</name>
    <name type="synonym">Panicum italicum</name>
    <dbReference type="NCBI Taxonomy" id="4555"/>
    <lineage>
        <taxon>Eukaryota</taxon>
        <taxon>Viridiplantae</taxon>
        <taxon>Streptophyta</taxon>
        <taxon>Embryophyta</taxon>
        <taxon>Tracheophyta</taxon>
        <taxon>Spermatophyta</taxon>
        <taxon>Magnoliopsida</taxon>
        <taxon>Liliopsida</taxon>
        <taxon>Poales</taxon>
        <taxon>Poaceae</taxon>
        <taxon>PACMAD clade</taxon>
        <taxon>Panicoideae</taxon>
        <taxon>Panicodae</taxon>
        <taxon>Paniceae</taxon>
        <taxon>Cenchrinae</taxon>
        <taxon>Setaria</taxon>
    </lineage>
</organism>
<reference evidence="2" key="1">
    <citation type="journal article" date="2012" name="Nat. Biotechnol.">
        <title>Reference genome sequence of the model plant Setaria.</title>
        <authorList>
            <person name="Bennetzen J.L."/>
            <person name="Schmutz J."/>
            <person name="Wang H."/>
            <person name="Percifield R."/>
            <person name="Hawkins J."/>
            <person name="Pontaroli A.C."/>
            <person name="Estep M."/>
            <person name="Feng L."/>
            <person name="Vaughn J.N."/>
            <person name="Grimwood J."/>
            <person name="Jenkins J."/>
            <person name="Barry K."/>
            <person name="Lindquist E."/>
            <person name="Hellsten U."/>
            <person name="Deshpande S."/>
            <person name="Wang X."/>
            <person name="Wu X."/>
            <person name="Mitros T."/>
            <person name="Triplett J."/>
            <person name="Yang X."/>
            <person name="Ye C.Y."/>
            <person name="Mauro-Herrera M."/>
            <person name="Wang L."/>
            <person name="Li P."/>
            <person name="Sharma M."/>
            <person name="Sharma R."/>
            <person name="Ronald P.C."/>
            <person name="Panaud O."/>
            <person name="Kellogg E.A."/>
            <person name="Brutnell T.P."/>
            <person name="Doust A.N."/>
            <person name="Tuskan G.A."/>
            <person name="Rokhsar D."/>
            <person name="Devos K.M."/>
        </authorList>
    </citation>
    <scope>NUCLEOTIDE SEQUENCE [LARGE SCALE GENOMIC DNA]</scope>
    <source>
        <strain evidence="2">cv. Yugu1</strain>
    </source>
</reference>
<dbReference type="Gramene" id="KQL16474">
    <property type="protein sequence ID" value="KQL16474"/>
    <property type="gene ID" value="SETIT_025792mg"/>
</dbReference>
<accession>K3ZGU0</accession>
<dbReference type="Proteomes" id="UP000004995">
    <property type="component" value="Unassembled WGS sequence"/>
</dbReference>
<evidence type="ECO:0000313" key="2">
    <source>
        <dbReference type="Proteomes" id="UP000004995"/>
    </source>
</evidence>
<dbReference type="InParanoid" id="K3ZGU0"/>